<gene>
    <name evidence="3" type="ORF">PXX05_12620</name>
</gene>
<keyword evidence="4" id="KW-1185">Reference proteome</keyword>
<keyword evidence="1" id="KW-1133">Transmembrane helix</keyword>
<feature type="transmembrane region" description="Helical" evidence="1">
    <location>
        <begin position="134"/>
        <end position="155"/>
    </location>
</feature>
<organism evidence="3 4">
    <name type="scientific">Legionella cardiaca</name>
    <dbReference type="NCBI Taxonomy" id="1071983"/>
    <lineage>
        <taxon>Bacteria</taxon>
        <taxon>Pseudomonadati</taxon>
        <taxon>Pseudomonadota</taxon>
        <taxon>Gammaproteobacteria</taxon>
        <taxon>Legionellales</taxon>
        <taxon>Legionellaceae</taxon>
        <taxon>Legionella</taxon>
    </lineage>
</organism>
<proteinExistence type="predicted"/>
<protein>
    <submittedName>
        <fullName evidence="3">DUF3592 domain-containing protein</fullName>
    </submittedName>
</protein>
<reference evidence="3 4" key="1">
    <citation type="submission" date="2023-02" db="EMBL/GenBank/DDBJ databases">
        <title>Genome Sequence of L. cardiaca H63T.</title>
        <authorList>
            <person name="Lopez A.E."/>
            <person name="Cianciotto N.P."/>
        </authorList>
    </citation>
    <scope>NUCLEOTIDE SEQUENCE [LARGE SCALE GENOMIC DNA]</scope>
    <source>
        <strain evidence="3 4">H63</strain>
    </source>
</reference>
<evidence type="ECO:0000313" key="3">
    <source>
        <dbReference type="EMBL" id="WED42730.1"/>
    </source>
</evidence>
<evidence type="ECO:0000259" key="2">
    <source>
        <dbReference type="Pfam" id="PF12158"/>
    </source>
</evidence>
<dbReference type="EMBL" id="CP119078">
    <property type="protein sequence ID" value="WED42730.1"/>
    <property type="molecule type" value="Genomic_DNA"/>
</dbReference>
<keyword evidence="1" id="KW-0812">Transmembrane</keyword>
<evidence type="ECO:0000256" key="1">
    <source>
        <dbReference type="SAM" id="Phobius"/>
    </source>
</evidence>
<accession>A0ABY8AT97</accession>
<keyword evidence="1" id="KW-0472">Membrane</keyword>
<feature type="transmembrane region" description="Helical" evidence="1">
    <location>
        <begin position="6"/>
        <end position="28"/>
    </location>
</feature>
<evidence type="ECO:0000313" key="4">
    <source>
        <dbReference type="Proteomes" id="UP001222087"/>
    </source>
</evidence>
<name>A0ABY8AT97_9GAMM</name>
<feature type="domain" description="DUF3592" evidence="2">
    <location>
        <begin position="60"/>
        <end position="125"/>
    </location>
</feature>
<dbReference type="InterPro" id="IPR021994">
    <property type="entry name" value="DUF3592"/>
</dbReference>
<sequence length="160" mass="19221">MTYLMTSWRWLLDLLWLIFLLALLRYFWRERLRLKKTESWYLTKGRITQFSWTQEAQRLWPKIEYQYQAFDQDYQGERLFQDSSHINLNSKHARAVAYRAAIAYEKDEDIDVYFNPENPQEAVLDIAMPPKLTIILGLLSALILIHLVIVGFRLMSYQLV</sequence>
<dbReference type="Pfam" id="PF12158">
    <property type="entry name" value="DUF3592"/>
    <property type="match status" value="1"/>
</dbReference>
<dbReference type="RefSeq" id="WP_275088546.1">
    <property type="nucleotide sequence ID" value="NZ_CP119078.1"/>
</dbReference>
<dbReference type="Proteomes" id="UP001222087">
    <property type="component" value="Chromosome"/>
</dbReference>